<dbReference type="EMBL" id="CP034433">
    <property type="protein sequence ID" value="AZN35911.1"/>
    <property type="molecule type" value="Genomic_DNA"/>
</dbReference>
<dbReference type="OrthoDB" id="8596321at2"/>
<protein>
    <submittedName>
        <fullName evidence="2">Type III secretion apparatus protein OrgA/MxiK</fullName>
    </submittedName>
</protein>
<reference evidence="2 3" key="1">
    <citation type="submission" date="2018-12" db="EMBL/GenBank/DDBJ databases">
        <title>Complete genome sequence of Iodobacter sp. H11R3.</title>
        <authorList>
            <person name="Bae J.-W."/>
        </authorList>
    </citation>
    <scope>NUCLEOTIDE SEQUENCE [LARGE SCALE GENOMIC DNA]</scope>
    <source>
        <strain evidence="2 3">H11R3</strain>
    </source>
</reference>
<accession>A0A3S8ZR64</accession>
<dbReference type="AlphaFoldDB" id="A0A3S8ZR64"/>
<dbReference type="NCBIfam" id="TIGR02555">
    <property type="entry name" value="OrgA_MxiK"/>
    <property type="match status" value="1"/>
</dbReference>
<feature type="region of interest" description="Disordered" evidence="1">
    <location>
        <begin position="184"/>
        <end position="207"/>
    </location>
</feature>
<proteinExistence type="predicted"/>
<dbReference type="RefSeq" id="WP_125972089.1">
    <property type="nucleotide sequence ID" value="NZ_CP034433.1"/>
</dbReference>
<evidence type="ECO:0000313" key="2">
    <source>
        <dbReference type="EMBL" id="AZN35911.1"/>
    </source>
</evidence>
<name>A0A3S8ZR64_9NEIS</name>
<organism evidence="2 3">
    <name type="scientific">Iodobacter ciconiae</name>
    <dbReference type="NCBI Taxonomy" id="2496266"/>
    <lineage>
        <taxon>Bacteria</taxon>
        <taxon>Pseudomonadati</taxon>
        <taxon>Pseudomonadota</taxon>
        <taxon>Betaproteobacteria</taxon>
        <taxon>Neisseriales</taxon>
        <taxon>Chitinibacteraceae</taxon>
        <taxon>Iodobacter</taxon>
    </lineage>
</organism>
<evidence type="ECO:0000256" key="1">
    <source>
        <dbReference type="SAM" id="MobiDB-lite"/>
    </source>
</evidence>
<dbReference type="KEGG" id="iod:EJO50_05085"/>
<dbReference type="InterPro" id="IPR013388">
    <property type="entry name" value="T3SS_OrgA/MxiK"/>
</dbReference>
<sequence>MADLQQMLKQILHEPLSYIHEARLRLPPMLNGAPQSIIINEMLINRLHLSTEPPQITAGSTVLQGVLNWQHLPRTGFLISCQRMRASLARQGGLQRLPAWAQPFARLDLIPPQPSLNGETISFTDLIKQSYLELYACLGPLPPALKQRLALLFPPFVDTIKAQSPLAPAYPLLFNQALQYAQRHPHPPAYNGPGKRAAHPQQTRAAA</sequence>
<keyword evidence="3" id="KW-1185">Reference proteome</keyword>
<evidence type="ECO:0000313" key="3">
    <source>
        <dbReference type="Proteomes" id="UP000282438"/>
    </source>
</evidence>
<dbReference type="Pfam" id="PF09482">
    <property type="entry name" value="OrgA_MxiK"/>
    <property type="match status" value="1"/>
</dbReference>
<gene>
    <name evidence="2" type="ORF">EJO50_05085</name>
</gene>
<dbReference type="Proteomes" id="UP000282438">
    <property type="component" value="Chromosome"/>
</dbReference>